<dbReference type="SUPFAM" id="SSF56801">
    <property type="entry name" value="Acetyl-CoA synthetase-like"/>
    <property type="match status" value="1"/>
</dbReference>
<dbReference type="PANTHER" id="PTHR43201:SF8">
    <property type="entry name" value="ACYL-COA SYNTHETASE FAMILY MEMBER 3"/>
    <property type="match status" value="1"/>
</dbReference>
<dbReference type="InterPro" id="IPR042099">
    <property type="entry name" value="ANL_N_sf"/>
</dbReference>
<dbReference type="Gene3D" id="3.40.50.12780">
    <property type="entry name" value="N-terminal domain of ligase-like"/>
    <property type="match status" value="1"/>
</dbReference>
<feature type="domain" description="AMP-dependent synthetase/ligase" evidence="2">
    <location>
        <begin position="12"/>
        <end position="339"/>
    </location>
</feature>
<comment type="similarity">
    <text evidence="1">Belongs to the ATP-dependent AMP-binding enzyme family.</text>
</comment>
<dbReference type="InterPro" id="IPR025110">
    <property type="entry name" value="AMP-bd_C"/>
</dbReference>
<dbReference type="GO" id="GO:0031956">
    <property type="term" value="F:medium-chain fatty acid-CoA ligase activity"/>
    <property type="evidence" value="ECO:0007669"/>
    <property type="project" value="TreeGrafter"/>
</dbReference>
<dbReference type="GO" id="GO:0006631">
    <property type="term" value="P:fatty acid metabolic process"/>
    <property type="evidence" value="ECO:0007669"/>
    <property type="project" value="TreeGrafter"/>
</dbReference>
<dbReference type="EMBL" id="CAFBMR010000060">
    <property type="protein sequence ID" value="CAB4920021.1"/>
    <property type="molecule type" value="Genomic_DNA"/>
</dbReference>
<accession>A0A6J7HGA0</accession>
<name>A0A6J7HGA0_9ZZZZ</name>
<dbReference type="InterPro" id="IPR000873">
    <property type="entry name" value="AMP-dep_synth/lig_dom"/>
</dbReference>
<reference evidence="4" key="1">
    <citation type="submission" date="2020-05" db="EMBL/GenBank/DDBJ databases">
        <authorList>
            <person name="Chiriac C."/>
            <person name="Salcher M."/>
            <person name="Ghai R."/>
            <person name="Kavagutti S V."/>
        </authorList>
    </citation>
    <scope>NUCLEOTIDE SEQUENCE</scope>
</reference>
<organism evidence="4">
    <name type="scientific">freshwater metagenome</name>
    <dbReference type="NCBI Taxonomy" id="449393"/>
    <lineage>
        <taxon>unclassified sequences</taxon>
        <taxon>metagenomes</taxon>
        <taxon>ecological metagenomes</taxon>
    </lineage>
</organism>
<dbReference type="AlphaFoldDB" id="A0A6J7HGA0"/>
<dbReference type="CDD" id="cd05941">
    <property type="entry name" value="MCS"/>
    <property type="match status" value="1"/>
</dbReference>
<dbReference type="PROSITE" id="PS00455">
    <property type="entry name" value="AMP_BINDING"/>
    <property type="match status" value="1"/>
</dbReference>
<dbReference type="InterPro" id="IPR020845">
    <property type="entry name" value="AMP-binding_CS"/>
</dbReference>
<evidence type="ECO:0000259" key="2">
    <source>
        <dbReference type="Pfam" id="PF00501"/>
    </source>
</evidence>
<sequence>MPNVLADALLHWSRSDPGRVCIRMPSGEQWTYSELARRSAQLAHVLHRRGVQPGDRVAVQVEKCPEIFALNIACARIGAVYVPLNDTYTSQELAGLLDDCHPTVFVVDELLDLQVPQITLHALLANALTELYEFVDVACGDTHPAAMLFTSGTTGRPKGAVLSHGNLVAGARTLSAFWEMTQNDVLLHTLPIFHVHGLYVAAYNTLVRGGSMILLGAFSVDDILRELPKATVLMGVPTHYTRLLADKRFTAELAGHVRLFTSGSAPMLGTTHAHFETRTGQTIVERYGLTETHILTSNPYRGERKAGTVGLPLPGVNLRLAPDSNEIEVTGPTVFAGYWNRPELRGTEFSADGWFKTGDIGRIDADGYVEIVGRSKDLIITGGLNVYPKEVEEILNALPGILESAVVGLPDPDFGEAVTAVVVAEPGSTLDPAEIRRQAREVLAPFKVPKSVHVMESLPRNALGKVEKARLREILSAQ</sequence>
<dbReference type="Pfam" id="PF00501">
    <property type="entry name" value="AMP-binding"/>
    <property type="match status" value="1"/>
</dbReference>
<dbReference type="Pfam" id="PF13193">
    <property type="entry name" value="AMP-binding_C"/>
    <property type="match status" value="1"/>
</dbReference>
<gene>
    <name evidence="4" type="ORF">UFOPK3610_01357</name>
</gene>
<dbReference type="NCBIfam" id="NF005702">
    <property type="entry name" value="PRK07514.1"/>
    <property type="match status" value="1"/>
</dbReference>
<feature type="domain" description="AMP-binding enzyme C-terminal" evidence="3">
    <location>
        <begin position="390"/>
        <end position="465"/>
    </location>
</feature>
<evidence type="ECO:0000313" key="4">
    <source>
        <dbReference type="EMBL" id="CAB4920021.1"/>
    </source>
</evidence>
<proteinExistence type="inferred from homology"/>
<evidence type="ECO:0000256" key="1">
    <source>
        <dbReference type="ARBA" id="ARBA00006432"/>
    </source>
</evidence>
<dbReference type="Gene3D" id="3.30.300.30">
    <property type="match status" value="1"/>
</dbReference>
<dbReference type="PANTHER" id="PTHR43201">
    <property type="entry name" value="ACYL-COA SYNTHETASE"/>
    <property type="match status" value="1"/>
</dbReference>
<evidence type="ECO:0000259" key="3">
    <source>
        <dbReference type="Pfam" id="PF13193"/>
    </source>
</evidence>
<dbReference type="InterPro" id="IPR045851">
    <property type="entry name" value="AMP-bd_C_sf"/>
</dbReference>
<protein>
    <submittedName>
        <fullName evidence="4">Unannotated protein</fullName>
    </submittedName>
</protein>